<accession>A0A7W8D754</accession>
<keyword evidence="3" id="KW-1185">Reference proteome</keyword>
<dbReference type="RefSeq" id="WP_183960541.1">
    <property type="nucleotide sequence ID" value="NZ_JACHHP010000002.1"/>
</dbReference>
<sequence length="141" mass="14761">MIQTAPAAPTSREQVLFTYTGSGCGGHASHVLAGDTIFVRDEIDCFCFATPPAYNVRFVMGPFAPGEYTVRYELYVASAVNDCGPPVLRSAFSQPFVVSEGVSQSGSAHHSVPTIGGASIIVLLLVVAGIAAARISSTRHD</sequence>
<evidence type="ECO:0000256" key="1">
    <source>
        <dbReference type="SAM" id="Phobius"/>
    </source>
</evidence>
<reference evidence="2 3" key="1">
    <citation type="submission" date="2020-08" db="EMBL/GenBank/DDBJ databases">
        <title>Genomic Encyclopedia of Type Strains, Phase IV (KMG-IV): sequencing the most valuable type-strain genomes for metagenomic binning, comparative biology and taxonomic classification.</title>
        <authorList>
            <person name="Goeker M."/>
        </authorList>
    </citation>
    <scope>NUCLEOTIDE SEQUENCE [LARGE SCALE GENOMIC DNA]</scope>
    <source>
        <strain evidence="2 3">DSM 24163</strain>
    </source>
</reference>
<evidence type="ECO:0000313" key="3">
    <source>
        <dbReference type="Proteomes" id="UP000521199"/>
    </source>
</evidence>
<comment type="caution">
    <text evidence="2">The sequence shown here is derived from an EMBL/GenBank/DDBJ whole genome shotgun (WGS) entry which is preliminary data.</text>
</comment>
<keyword evidence="1" id="KW-0472">Membrane</keyword>
<evidence type="ECO:0000313" key="2">
    <source>
        <dbReference type="EMBL" id="MBB5208035.1"/>
    </source>
</evidence>
<gene>
    <name evidence="2" type="ORF">HNQ52_001564</name>
</gene>
<name>A0A7W8D754_9GAMM</name>
<keyword evidence="1" id="KW-0812">Transmembrane</keyword>
<dbReference type="Proteomes" id="UP000521199">
    <property type="component" value="Unassembled WGS sequence"/>
</dbReference>
<dbReference type="EMBL" id="JACHHP010000002">
    <property type="protein sequence ID" value="MBB5208035.1"/>
    <property type="molecule type" value="Genomic_DNA"/>
</dbReference>
<feature type="transmembrane region" description="Helical" evidence="1">
    <location>
        <begin position="115"/>
        <end position="135"/>
    </location>
</feature>
<organism evidence="2 3">
    <name type="scientific">Chiayiivirga flava</name>
    <dbReference type="NCBI Taxonomy" id="659595"/>
    <lineage>
        <taxon>Bacteria</taxon>
        <taxon>Pseudomonadati</taxon>
        <taxon>Pseudomonadota</taxon>
        <taxon>Gammaproteobacteria</taxon>
        <taxon>Lysobacterales</taxon>
        <taxon>Lysobacteraceae</taxon>
        <taxon>Chiayiivirga</taxon>
    </lineage>
</organism>
<keyword evidence="1" id="KW-1133">Transmembrane helix</keyword>
<dbReference type="AlphaFoldDB" id="A0A7W8D754"/>
<protein>
    <submittedName>
        <fullName evidence="2">Uncharacterized protein</fullName>
    </submittedName>
</protein>
<proteinExistence type="predicted"/>